<reference evidence="2" key="2">
    <citation type="submission" date="2015-06" db="UniProtKB">
        <authorList>
            <consortium name="EnsemblPlants"/>
        </authorList>
    </citation>
    <scope>IDENTIFICATION</scope>
    <source>
        <strain evidence="2">DM1-3 516 R44</strain>
    </source>
</reference>
<dbReference type="PaxDb" id="4113-PGSC0003DMT400041194"/>
<sequence>MVANKSQTTQHKHKKGTMFEDKIVLPKDLVDMSQEPNNSPTESQDIVQAVNKIRKAIDGKNIKAHESKSKGVTKRK</sequence>
<organism evidence="2 3">
    <name type="scientific">Solanum tuberosum</name>
    <name type="common">Potato</name>
    <dbReference type="NCBI Taxonomy" id="4113"/>
    <lineage>
        <taxon>Eukaryota</taxon>
        <taxon>Viridiplantae</taxon>
        <taxon>Streptophyta</taxon>
        <taxon>Embryophyta</taxon>
        <taxon>Tracheophyta</taxon>
        <taxon>Spermatophyta</taxon>
        <taxon>Magnoliopsida</taxon>
        <taxon>eudicotyledons</taxon>
        <taxon>Gunneridae</taxon>
        <taxon>Pentapetalae</taxon>
        <taxon>asterids</taxon>
        <taxon>lamiids</taxon>
        <taxon>Solanales</taxon>
        <taxon>Solanaceae</taxon>
        <taxon>Solanoideae</taxon>
        <taxon>Solaneae</taxon>
        <taxon>Solanum</taxon>
    </lineage>
</organism>
<reference evidence="3" key="1">
    <citation type="journal article" date="2011" name="Nature">
        <title>Genome sequence and analysis of the tuber crop potato.</title>
        <authorList>
            <consortium name="The Potato Genome Sequencing Consortium"/>
        </authorList>
    </citation>
    <scope>NUCLEOTIDE SEQUENCE [LARGE SCALE GENOMIC DNA]</scope>
    <source>
        <strain evidence="3">cv. DM1-3 516 R44</strain>
    </source>
</reference>
<dbReference type="HOGENOM" id="CLU_2659356_0_0_1"/>
<dbReference type="EnsemblPlants" id="PGSC0003DMT400041194">
    <property type="protein sequence ID" value="PGSC0003DMT400041194"/>
    <property type="gene ID" value="PGSC0003DMG400015943"/>
</dbReference>
<dbReference type="InParanoid" id="M1BB19"/>
<protein>
    <submittedName>
        <fullName evidence="2">Uncharacterized protein</fullName>
    </submittedName>
</protein>
<dbReference type="AlphaFoldDB" id="M1BB19"/>
<evidence type="ECO:0000256" key="1">
    <source>
        <dbReference type="SAM" id="MobiDB-lite"/>
    </source>
</evidence>
<proteinExistence type="predicted"/>
<accession>M1BB19</accession>
<dbReference type="Gramene" id="PGSC0003DMT400041194">
    <property type="protein sequence ID" value="PGSC0003DMT400041194"/>
    <property type="gene ID" value="PGSC0003DMG400015943"/>
</dbReference>
<keyword evidence="3" id="KW-1185">Reference proteome</keyword>
<name>M1BB19_SOLTU</name>
<evidence type="ECO:0000313" key="3">
    <source>
        <dbReference type="Proteomes" id="UP000011115"/>
    </source>
</evidence>
<feature type="region of interest" description="Disordered" evidence="1">
    <location>
        <begin position="1"/>
        <end position="20"/>
    </location>
</feature>
<evidence type="ECO:0000313" key="2">
    <source>
        <dbReference type="EnsemblPlants" id="PGSC0003DMT400041194"/>
    </source>
</evidence>
<dbReference type="Proteomes" id="UP000011115">
    <property type="component" value="Unassembled WGS sequence"/>
</dbReference>